<sequence length="61" mass="6712">MKWPPEIRQGCIVGCGTVALVLILNILFSITSPMDVRSYIFLFFAAGIGSIIGQRLQKKAE</sequence>
<accession>A0A1F6D8H7</accession>
<organism evidence="2 3">
    <name type="scientific">Candidatus Kaiserbacteria bacterium RIFCSPHIGHO2_01_FULL_56_24</name>
    <dbReference type="NCBI Taxonomy" id="1798487"/>
    <lineage>
        <taxon>Bacteria</taxon>
        <taxon>Candidatus Kaiseribacteriota</taxon>
    </lineage>
</organism>
<name>A0A1F6D8H7_9BACT</name>
<keyword evidence="1" id="KW-1133">Transmembrane helix</keyword>
<comment type="caution">
    <text evidence="2">The sequence shown here is derived from an EMBL/GenBank/DDBJ whole genome shotgun (WGS) entry which is preliminary data.</text>
</comment>
<dbReference type="Proteomes" id="UP000176377">
    <property type="component" value="Unassembled WGS sequence"/>
</dbReference>
<evidence type="ECO:0000256" key="1">
    <source>
        <dbReference type="SAM" id="Phobius"/>
    </source>
</evidence>
<dbReference type="AlphaFoldDB" id="A0A1F6D8H7"/>
<proteinExistence type="predicted"/>
<feature type="transmembrane region" description="Helical" evidence="1">
    <location>
        <begin position="12"/>
        <end position="30"/>
    </location>
</feature>
<evidence type="ECO:0000313" key="2">
    <source>
        <dbReference type="EMBL" id="OGG57749.1"/>
    </source>
</evidence>
<keyword evidence="1" id="KW-0472">Membrane</keyword>
<feature type="transmembrane region" description="Helical" evidence="1">
    <location>
        <begin position="36"/>
        <end position="53"/>
    </location>
</feature>
<dbReference type="EMBL" id="MFLA01000045">
    <property type="protein sequence ID" value="OGG57749.1"/>
    <property type="molecule type" value="Genomic_DNA"/>
</dbReference>
<gene>
    <name evidence="2" type="ORF">A2765_04940</name>
</gene>
<reference evidence="2 3" key="1">
    <citation type="journal article" date="2016" name="Nat. Commun.">
        <title>Thousands of microbial genomes shed light on interconnected biogeochemical processes in an aquifer system.</title>
        <authorList>
            <person name="Anantharaman K."/>
            <person name="Brown C.T."/>
            <person name="Hug L.A."/>
            <person name="Sharon I."/>
            <person name="Castelle C.J."/>
            <person name="Probst A.J."/>
            <person name="Thomas B.C."/>
            <person name="Singh A."/>
            <person name="Wilkins M.J."/>
            <person name="Karaoz U."/>
            <person name="Brodie E.L."/>
            <person name="Williams K.H."/>
            <person name="Hubbard S.S."/>
            <person name="Banfield J.F."/>
        </authorList>
    </citation>
    <scope>NUCLEOTIDE SEQUENCE [LARGE SCALE GENOMIC DNA]</scope>
</reference>
<protein>
    <submittedName>
        <fullName evidence="2">Uncharacterized protein</fullName>
    </submittedName>
</protein>
<evidence type="ECO:0000313" key="3">
    <source>
        <dbReference type="Proteomes" id="UP000176377"/>
    </source>
</evidence>
<keyword evidence="1" id="KW-0812">Transmembrane</keyword>